<feature type="transmembrane region" description="Helical" evidence="6">
    <location>
        <begin position="376"/>
        <end position="393"/>
    </location>
</feature>
<feature type="transmembrane region" description="Helical" evidence="6">
    <location>
        <begin position="258"/>
        <end position="280"/>
    </location>
</feature>
<feature type="transmembrane region" description="Helical" evidence="6">
    <location>
        <begin position="492"/>
        <end position="515"/>
    </location>
</feature>
<feature type="transmembrane region" description="Helical" evidence="6">
    <location>
        <begin position="190"/>
        <end position="213"/>
    </location>
</feature>
<feature type="domain" description="Major facilitator superfamily (MFS) profile" evidence="7">
    <location>
        <begin position="99"/>
        <end position="520"/>
    </location>
</feature>
<feature type="transmembrane region" description="Helical" evidence="6">
    <location>
        <begin position="459"/>
        <end position="480"/>
    </location>
</feature>
<feature type="transmembrane region" description="Helical" evidence="6">
    <location>
        <begin position="400"/>
        <end position="419"/>
    </location>
</feature>
<dbReference type="SUPFAM" id="SSF103473">
    <property type="entry name" value="MFS general substrate transporter"/>
    <property type="match status" value="1"/>
</dbReference>
<evidence type="ECO:0000256" key="3">
    <source>
        <dbReference type="ARBA" id="ARBA00022692"/>
    </source>
</evidence>
<dbReference type="InterPro" id="IPR036259">
    <property type="entry name" value="MFS_trans_sf"/>
</dbReference>
<evidence type="ECO:0000313" key="9">
    <source>
        <dbReference type="Proteomes" id="UP000235388"/>
    </source>
</evidence>
<dbReference type="AlphaFoldDB" id="A0A2N5SPG9"/>
<feature type="transmembrane region" description="Helical" evidence="6">
    <location>
        <begin position="165"/>
        <end position="184"/>
    </location>
</feature>
<dbReference type="PANTHER" id="PTHR43791">
    <property type="entry name" value="PERMEASE-RELATED"/>
    <property type="match status" value="1"/>
</dbReference>
<evidence type="ECO:0000256" key="2">
    <source>
        <dbReference type="ARBA" id="ARBA00022448"/>
    </source>
</evidence>
<proteinExistence type="predicted"/>
<keyword evidence="3 6" id="KW-0812">Transmembrane</keyword>
<sequence length="565" mass="62359">MATTSIPGLISKVVPKPLRRWVRREETECSKERAHRSKSKSLQAFGDFFVRENRSTGIKAERPSKYTSFTLSEDFKREAEKVYVTKLINSATWKMDLRLLPIMALFYFLSELGRLSINNIRSIGLQSDLKTDDSQYALSLIVNLIPLILVEIPSNFIMRRIGARIFFPLILTISGLVIFLHGFLSNFSGLLVARFFAGLVNGGLFPGFLLYLSSFYTRAELQWRIALFYCTGCFAGGLSGSFSYAITRLDGTLGLAGWAWVFIVDGILTILGGSLGFVMFPASPDDSYFLTVDEKQAVSERLHRDLSPVTGGNLLDAKPFRSSGFQISQAILSPHVGLCCLAFFFAGTNVTSLTYLQSSILNSYGHAPSVSQALSIPPYALAILTVLLSSYLSDRYQCRAMASVVSGGVTAIGYSMLYISDNSSLKYGSLFLTVIGSYGVIPCLAAWMSNNSEPYARKATSLALGPIAANFGGLIATLLFPNPDQSSFNTAIMVNIVFAMLVILSCLANLGYLTYVGAVKIHRRDEVLQHYALNDQTVDQSVQELLYLNGWEYLGDRHPDFKYSF</sequence>
<dbReference type="InterPro" id="IPR020846">
    <property type="entry name" value="MFS_dom"/>
</dbReference>
<comment type="caution">
    <text evidence="8">The sequence shown here is derived from an EMBL/GenBank/DDBJ whole genome shotgun (WGS) entry which is preliminary data.</text>
</comment>
<protein>
    <recommendedName>
        <fullName evidence="7">Major facilitator superfamily (MFS) profile domain-containing protein</fullName>
    </recommendedName>
</protein>
<evidence type="ECO:0000256" key="4">
    <source>
        <dbReference type="ARBA" id="ARBA00022989"/>
    </source>
</evidence>
<dbReference type="Gene3D" id="1.20.1250.20">
    <property type="entry name" value="MFS general substrate transporter like domains"/>
    <property type="match status" value="2"/>
</dbReference>
<dbReference type="PANTHER" id="PTHR43791:SF85">
    <property type="entry name" value="TRANSPORTER, PUTATIVE (AFU_ORTHOLOGUE AFUA_6G00710)-RELATED"/>
    <property type="match status" value="1"/>
</dbReference>
<feature type="transmembrane region" description="Helical" evidence="6">
    <location>
        <begin position="225"/>
        <end position="246"/>
    </location>
</feature>
<dbReference type="Proteomes" id="UP000235388">
    <property type="component" value="Unassembled WGS sequence"/>
</dbReference>
<feature type="transmembrane region" description="Helical" evidence="6">
    <location>
        <begin position="425"/>
        <end position="447"/>
    </location>
</feature>
<evidence type="ECO:0000256" key="5">
    <source>
        <dbReference type="ARBA" id="ARBA00023136"/>
    </source>
</evidence>
<keyword evidence="4 6" id="KW-1133">Transmembrane helix</keyword>
<reference evidence="8 9" key="1">
    <citation type="submission" date="2017-11" db="EMBL/GenBank/DDBJ databases">
        <title>De novo assembly and phasing of dikaryotic genomes from two isolates of Puccinia coronata f. sp. avenae, the causal agent of oat crown rust.</title>
        <authorList>
            <person name="Miller M.E."/>
            <person name="Zhang Y."/>
            <person name="Omidvar V."/>
            <person name="Sperschneider J."/>
            <person name="Schwessinger B."/>
            <person name="Raley C."/>
            <person name="Palmer J.M."/>
            <person name="Garnica D."/>
            <person name="Upadhyaya N."/>
            <person name="Rathjen J."/>
            <person name="Taylor J.M."/>
            <person name="Park R.F."/>
            <person name="Dodds P.N."/>
            <person name="Hirsch C.D."/>
            <person name="Kianian S.F."/>
            <person name="Figueroa M."/>
        </authorList>
    </citation>
    <scope>NUCLEOTIDE SEQUENCE [LARGE SCALE GENOMIC DNA]</scope>
    <source>
        <strain evidence="8">12NC29</strain>
    </source>
</reference>
<organism evidence="8 9">
    <name type="scientific">Puccinia coronata f. sp. avenae</name>
    <dbReference type="NCBI Taxonomy" id="200324"/>
    <lineage>
        <taxon>Eukaryota</taxon>
        <taxon>Fungi</taxon>
        <taxon>Dikarya</taxon>
        <taxon>Basidiomycota</taxon>
        <taxon>Pucciniomycotina</taxon>
        <taxon>Pucciniomycetes</taxon>
        <taxon>Pucciniales</taxon>
        <taxon>Pucciniaceae</taxon>
        <taxon>Puccinia</taxon>
    </lineage>
</organism>
<dbReference type="EMBL" id="PGCJ01000903">
    <property type="protein sequence ID" value="PLW15143.1"/>
    <property type="molecule type" value="Genomic_DNA"/>
</dbReference>
<dbReference type="GO" id="GO:0022857">
    <property type="term" value="F:transmembrane transporter activity"/>
    <property type="evidence" value="ECO:0007669"/>
    <property type="project" value="InterPro"/>
</dbReference>
<dbReference type="Pfam" id="PF07690">
    <property type="entry name" value="MFS_1"/>
    <property type="match status" value="1"/>
</dbReference>
<dbReference type="STRING" id="200324.A0A2N5SPG9"/>
<feature type="transmembrane region" description="Helical" evidence="6">
    <location>
        <begin position="336"/>
        <end position="356"/>
    </location>
</feature>
<dbReference type="PROSITE" id="PS50850">
    <property type="entry name" value="MFS"/>
    <property type="match status" value="1"/>
</dbReference>
<dbReference type="OrthoDB" id="2504604at2759"/>
<keyword evidence="5 6" id="KW-0472">Membrane</keyword>
<name>A0A2N5SPG9_9BASI</name>
<comment type="subcellular location">
    <subcellularLocation>
        <location evidence="1">Membrane</location>
        <topology evidence="1">Multi-pass membrane protein</topology>
    </subcellularLocation>
</comment>
<dbReference type="InterPro" id="IPR011701">
    <property type="entry name" value="MFS"/>
</dbReference>
<dbReference type="GO" id="GO:0016020">
    <property type="term" value="C:membrane"/>
    <property type="evidence" value="ECO:0007669"/>
    <property type="project" value="UniProtKB-SubCell"/>
</dbReference>
<keyword evidence="9" id="KW-1185">Reference proteome</keyword>
<accession>A0A2N5SPG9</accession>
<evidence type="ECO:0000313" key="8">
    <source>
        <dbReference type="EMBL" id="PLW15143.1"/>
    </source>
</evidence>
<gene>
    <name evidence="8" type="ORF">PCANC_15941</name>
</gene>
<evidence type="ECO:0000259" key="7">
    <source>
        <dbReference type="PROSITE" id="PS50850"/>
    </source>
</evidence>
<evidence type="ECO:0000256" key="6">
    <source>
        <dbReference type="SAM" id="Phobius"/>
    </source>
</evidence>
<evidence type="ECO:0000256" key="1">
    <source>
        <dbReference type="ARBA" id="ARBA00004141"/>
    </source>
</evidence>
<feature type="transmembrane region" description="Helical" evidence="6">
    <location>
        <begin position="137"/>
        <end position="158"/>
    </location>
</feature>
<keyword evidence="2" id="KW-0813">Transport</keyword>